<evidence type="ECO:0000256" key="7">
    <source>
        <dbReference type="ARBA" id="ARBA00023098"/>
    </source>
</evidence>
<dbReference type="GO" id="GO:0019367">
    <property type="term" value="P:fatty acid elongation, saturated fatty acid"/>
    <property type="evidence" value="ECO:0007669"/>
    <property type="project" value="TreeGrafter"/>
</dbReference>
<keyword evidence="6 10" id="KW-1133">Transmembrane helix</keyword>
<evidence type="ECO:0000256" key="3">
    <source>
        <dbReference type="ARBA" id="ARBA00022679"/>
    </source>
</evidence>
<dbReference type="GO" id="GO:0034626">
    <property type="term" value="P:fatty acid elongation, polyunsaturated fatty acid"/>
    <property type="evidence" value="ECO:0007669"/>
    <property type="project" value="TreeGrafter"/>
</dbReference>
<accession>A0A291LM96</accession>
<sequence length="263" mass="30679">MNNLMGLFSYWDSIADPRMNDKFSMDTIMSPIKILVLYIILLIGIVKLMKYREAFELKNFMIGYNLCQVIASFYNSFEILFLAIQSRFSLTCQPVDYSENHLAKRMANAIYFYYLMKLADLIDTIIFALRKKSNQITFLHVYHHISMVLTAWSGTKWVAGGQTFLICALNSLVHAVMYSYYGLAALGPSVQKYLWWKKYLTQFQLIQFTIVISHAIVNLFQKDCTYPKGWSWAAIIYTSLMALLFMNFYKNSYGKKMKKVHSN</sequence>
<keyword evidence="9 10" id="KW-0275">Fatty acid biosynthesis</keyword>
<dbReference type="InterPro" id="IPR030457">
    <property type="entry name" value="ELO_CS"/>
</dbReference>
<evidence type="ECO:0000256" key="2">
    <source>
        <dbReference type="ARBA" id="ARBA00022516"/>
    </source>
</evidence>
<evidence type="ECO:0000313" key="12">
    <source>
        <dbReference type="EMBL" id="QBO55911.1"/>
    </source>
</evidence>
<reference evidence="12" key="3">
    <citation type="submission" date="2018-06" db="EMBL/GenBank/DDBJ databases">
        <authorList>
            <person name="Lee J.-S."/>
        </authorList>
    </citation>
    <scope>NUCLEOTIDE SEQUENCE</scope>
</reference>
<evidence type="ECO:0000256" key="4">
    <source>
        <dbReference type="ARBA" id="ARBA00022692"/>
    </source>
</evidence>
<dbReference type="GO" id="GO:0042761">
    <property type="term" value="P:very long-chain fatty acid biosynthetic process"/>
    <property type="evidence" value="ECO:0007669"/>
    <property type="project" value="TreeGrafter"/>
</dbReference>
<comment type="catalytic activity">
    <reaction evidence="10">
        <text>a very-long-chain acyl-CoA + malonyl-CoA + H(+) = a very-long-chain 3-oxoacyl-CoA + CO2 + CoA</text>
        <dbReference type="Rhea" id="RHEA:32727"/>
        <dbReference type="ChEBI" id="CHEBI:15378"/>
        <dbReference type="ChEBI" id="CHEBI:16526"/>
        <dbReference type="ChEBI" id="CHEBI:57287"/>
        <dbReference type="ChEBI" id="CHEBI:57384"/>
        <dbReference type="ChEBI" id="CHEBI:90725"/>
        <dbReference type="ChEBI" id="CHEBI:90736"/>
        <dbReference type="EC" id="2.3.1.199"/>
    </reaction>
</comment>
<dbReference type="PANTHER" id="PTHR11157">
    <property type="entry name" value="FATTY ACID ACYL TRANSFERASE-RELATED"/>
    <property type="match status" value="1"/>
</dbReference>
<keyword evidence="7 10" id="KW-0443">Lipid metabolism</keyword>
<dbReference type="Pfam" id="PF01151">
    <property type="entry name" value="ELO"/>
    <property type="match status" value="1"/>
</dbReference>
<organism evidence="11">
    <name type="scientific">Brachionus koreanus</name>
    <dbReference type="NCBI Taxonomy" id="1199090"/>
    <lineage>
        <taxon>Eukaryota</taxon>
        <taxon>Metazoa</taxon>
        <taxon>Spiralia</taxon>
        <taxon>Gnathifera</taxon>
        <taxon>Rotifera</taxon>
        <taxon>Eurotatoria</taxon>
        <taxon>Monogononta</taxon>
        <taxon>Pseudotrocha</taxon>
        <taxon>Ploima</taxon>
        <taxon>Brachionidae</taxon>
        <taxon>Brachionus</taxon>
    </lineage>
</organism>
<feature type="transmembrane region" description="Helical" evidence="10">
    <location>
        <begin position="229"/>
        <end position="249"/>
    </location>
</feature>
<reference evidence="11" key="2">
    <citation type="submission" date="2017-08" db="EMBL/GenBank/DDBJ databases">
        <authorList>
            <person name="de Groot N.N."/>
        </authorList>
    </citation>
    <scope>NUCLEOTIDE SEQUENCE</scope>
</reference>
<comment type="subcellular location">
    <subcellularLocation>
        <location evidence="1">Membrane</location>
        <topology evidence="1">Multi-pass membrane protein</topology>
    </subcellularLocation>
</comment>
<feature type="transmembrane region" description="Helical" evidence="10">
    <location>
        <begin position="28"/>
        <end position="49"/>
    </location>
</feature>
<dbReference type="PANTHER" id="PTHR11157:SF126">
    <property type="entry name" value="ELONGATION OF VERY LONG CHAIN FATTY ACIDS PROTEIN"/>
    <property type="match status" value="1"/>
</dbReference>
<evidence type="ECO:0000313" key="11">
    <source>
        <dbReference type="EMBL" id="ATI22184.1"/>
    </source>
</evidence>
<evidence type="ECO:0000256" key="9">
    <source>
        <dbReference type="ARBA" id="ARBA00023160"/>
    </source>
</evidence>
<comment type="similarity">
    <text evidence="10">Belongs to the ELO family.</text>
</comment>
<gene>
    <name evidence="12" type="primary">Elovl9a</name>
</gene>
<feature type="transmembrane region" description="Helical" evidence="10">
    <location>
        <begin position="136"/>
        <end position="155"/>
    </location>
</feature>
<dbReference type="GO" id="GO:0034625">
    <property type="term" value="P:fatty acid elongation, monounsaturated fatty acid"/>
    <property type="evidence" value="ECO:0007669"/>
    <property type="project" value="TreeGrafter"/>
</dbReference>
<feature type="transmembrane region" description="Helical" evidence="10">
    <location>
        <begin position="110"/>
        <end position="129"/>
    </location>
</feature>
<dbReference type="EC" id="2.3.1.199" evidence="10"/>
<dbReference type="GO" id="GO:0005789">
    <property type="term" value="C:endoplasmic reticulum membrane"/>
    <property type="evidence" value="ECO:0007669"/>
    <property type="project" value="TreeGrafter"/>
</dbReference>
<reference evidence="11" key="1">
    <citation type="journal article" date="2017" name="Comp. Biochem. Physiol., Part A Mol. Integr. Physiol.">
        <title>Interrelationship of salinity shift with oxidative stress and lipid metabolism in the monogonont rotifer Brachionus koreanus.</title>
        <authorList>
            <person name="Lee M.C."/>
            <person name="Park J.C."/>
            <person name="Kim D.H."/>
            <person name="Kang S."/>
            <person name="Shin K.H."/>
            <person name="Park H.G."/>
            <person name="Han J."/>
            <person name="Lee J.S."/>
        </authorList>
    </citation>
    <scope>NUCLEOTIDE SEQUENCE</scope>
</reference>
<evidence type="ECO:0000256" key="1">
    <source>
        <dbReference type="ARBA" id="ARBA00004141"/>
    </source>
</evidence>
<dbReference type="InterPro" id="IPR002076">
    <property type="entry name" value="ELO_fam"/>
</dbReference>
<keyword evidence="8 10" id="KW-0472">Membrane</keyword>
<dbReference type="PROSITE" id="PS01188">
    <property type="entry name" value="ELO"/>
    <property type="match status" value="1"/>
</dbReference>
<keyword evidence="3 10" id="KW-0808">Transferase</keyword>
<dbReference type="GO" id="GO:0030148">
    <property type="term" value="P:sphingolipid biosynthetic process"/>
    <property type="evidence" value="ECO:0007669"/>
    <property type="project" value="TreeGrafter"/>
</dbReference>
<keyword evidence="2 10" id="KW-0444">Lipid biosynthesis</keyword>
<evidence type="ECO:0000256" key="5">
    <source>
        <dbReference type="ARBA" id="ARBA00022832"/>
    </source>
</evidence>
<keyword evidence="4 10" id="KW-0812">Transmembrane</keyword>
<evidence type="ECO:0000256" key="10">
    <source>
        <dbReference type="RuleBase" id="RU361115"/>
    </source>
</evidence>
<reference evidence="12" key="4">
    <citation type="journal article" date="2019" name="Comp. Biochem. Physiol. Part D Genomics Proteomics">
        <title>Genome-wide characterization and expression of the elongation of very long chain fatty acid (Elovl) genes and fatty acid profiles in the alga (Tetraselmis suecica) fed marine rotifer Brachionus koreanus.</title>
        <authorList>
            <person name="Lee M.C."/>
            <person name="Park J.C."/>
            <person name="Yoon D.S."/>
            <person name="Choi H."/>
            <person name="Kim H.J."/>
            <person name="Shin K.H."/>
            <person name="Hagiwara A."/>
            <person name="Han J."/>
            <person name="Park H.G."/>
            <person name="Lee J.S."/>
        </authorList>
    </citation>
    <scope>NUCLEOTIDE SEQUENCE</scope>
</reference>
<proteinExistence type="evidence at transcript level"/>
<evidence type="ECO:0000256" key="6">
    <source>
        <dbReference type="ARBA" id="ARBA00022989"/>
    </source>
</evidence>
<keyword evidence="5 10" id="KW-0276">Fatty acid metabolism</keyword>
<dbReference type="EMBL" id="MF768973">
    <property type="protein sequence ID" value="ATI22184.1"/>
    <property type="molecule type" value="mRNA"/>
</dbReference>
<name>A0A291LM96_9BILA</name>
<feature type="transmembrane region" description="Helical" evidence="10">
    <location>
        <begin position="199"/>
        <end position="217"/>
    </location>
</feature>
<dbReference type="GO" id="GO:0009922">
    <property type="term" value="F:fatty acid elongase activity"/>
    <property type="evidence" value="ECO:0007669"/>
    <property type="project" value="UniProtKB-EC"/>
</dbReference>
<protein>
    <recommendedName>
        <fullName evidence="10">Elongation of very long chain fatty acids protein</fullName>
        <ecNumber evidence="10">2.3.1.199</ecNumber>
    </recommendedName>
    <alternativeName>
        <fullName evidence="10">Very-long-chain 3-oxoacyl-CoA synthase</fullName>
    </alternativeName>
</protein>
<dbReference type="AlphaFoldDB" id="A0A291LM96"/>
<feature type="transmembrane region" description="Helical" evidence="10">
    <location>
        <begin position="161"/>
        <end position="187"/>
    </location>
</feature>
<evidence type="ECO:0000256" key="8">
    <source>
        <dbReference type="ARBA" id="ARBA00023136"/>
    </source>
</evidence>
<dbReference type="EMBL" id="MH511224">
    <property type="protein sequence ID" value="QBO55911.1"/>
    <property type="molecule type" value="mRNA"/>
</dbReference>
<feature type="transmembrane region" description="Helical" evidence="10">
    <location>
        <begin position="61"/>
        <end position="84"/>
    </location>
</feature>